<dbReference type="FunFam" id="1.25.40.840:FF:000003">
    <property type="entry name" value="Transcription regulator"/>
    <property type="match status" value="1"/>
</dbReference>
<evidence type="ECO:0000256" key="4">
    <source>
        <dbReference type="ARBA" id="ARBA00023163"/>
    </source>
</evidence>
<dbReference type="Proteomes" id="UP000053815">
    <property type="component" value="Unassembled WGS sequence"/>
</dbReference>
<dbReference type="InterPro" id="IPR032191">
    <property type="entry name" value="CNOT1_CAF1_bind"/>
</dbReference>
<keyword evidence="3" id="KW-0805">Transcription regulation</keyword>
<feature type="region of interest" description="Disordered" evidence="8">
    <location>
        <begin position="1"/>
        <end position="22"/>
    </location>
</feature>
<keyword evidence="16" id="KW-1185">Reference proteome</keyword>
<feature type="domain" description="CCR4-NOT transcription complex subunit 1 TTP binding" evidence="12">
    <location>
        <begin position="413"/>
        <end position="577"/>
    </location>
</feature>
<name>A0A0C9M3K4_9FUNG</name>
<proteinExistence type="predicted"/>
<evidence type="ECO:0000259" key="11">
    <source>
        <dbReference type="Pfam" id="PF16415"/>
    </source>
</evidence>
<dbReference type="InterPro" id="IPR040398">
    <property type="entry name" value="Not1"/>
</dbReference>
<dbReference type="Pfam" id="PF04054">
    <property type="entry name" value="Not1"/>
    <property type="match status" value="1"/>
</dbReference>
<feature type="domain" description="CCR4-NOT transcription complex subunit 1-like NOT1 connector" evidence="14">
    <location>
        <begin position="1163"/>
        <end position="1345"/>
    </location>
</feature>
<evidence type="ECO:0000259" key="14">
    <source>
        <dbReference type="Pfam" id="PF25097"/>
    </source>
</evidence>
<dbReference type="FunFam" id="1.25.40.180:FF:000012">
    <property type="entry name" value="Ccr4-Not transcription complex subunit"/>
    <property type="match status" value="1"/>
</dbReference>
<dbReference type="GO" id="GO:0017148">
    <property type="term" value="P:negative regulation of translation"/>
    <property type="evidence" value="ECO:0007669"/>
    <property type="project" value="InterPro"/>
</dbReference>
<dbReference type="CDD" id="cd20710">
    <property type="entry name" value="NOT1_connector"/>
    <property type="match status" value="1"/>
</dbReference>
<organism evidence="15">
    <name type="scientific">Mucor ambiguus</name>
    <dbReference type="NCBI Taxonomy" id="91626"/>
    <lineage>
        <taxon>Eukaryota</taxon>
        <taxon>Fungi</taxon>
        <taxon>Fungi incertae sedis</taxon>
        <taxon>Mucoromycota</taxon>
        <taxon>Mucoromycotina</taxon>
        <taxon>Mucoromycetes</taxon>
        <taxon>Mucorales</taxon>
        <taxon>Mucorineae</taxon>
        <taxon>Mucoraceae</taxon>
        <taxon>Mucor</taxon>
    </lineage>
</organism>
<evidence type="ECO:0000256" key="1">
    <source>
        <dbReference type="ARBA" id="ARBA00004123"/>
    </source>
</evidence>
<comment type="function">
    <text evidence="6">Acts as a component of the CCR4-NOT core complex, which in the nucleus seems to be a general transcription factor, and in the cytoplasm the major mRNA deadenylase involved in mRNA turnover. The NOT protein subcomplex negatively regulates the basal and activated transcription of many genes. Preferentially affects TC-type TATA element-dependent transcription. Could directly or indirectly inhibit component(s) of the general transcription machinery.</text>
</comment>
<dbReference type="Pfam" id="PF25097">
    <property type="entry name" value="ARM_Cnot1"/>
    <property type="match status" value="1"/>
</dbReference>
<keyword evidence="4" id="KW-0804">Transcription</keyword>
<feature type="domain" description="CCR4-Not complex component Not1 C-terminal" evidence="9">
    <location>
        <begin position="1515"/>
        <end position="1863"/>
    </location>
</feature>
<dbReference type="Pfam" id="PF16417">
    <property type="entry name" value="CNOT1_TTP_bind"/>
    <property type="match status" value="1"/>
</dbReference>
<dbReference type="InterPro" id="IPR032193">
    <property type="entry name" value="CNOT1_TTP_bind"/>
</dbReference>
<dbReference type="Gene3D" id="1.25.40.180">
    <property type="match status" value="1"/>
</dbReference>
<evidence type="ECO:0000256" key="2">
    <source>
        <dbReference type="ARBA" id="ARBA00022491"/>
    </source>
</evidence>
<dbReference type="Pfam" id="PF16418">
    <property type="entry name" value="CNOT1_HEAT"/>
    <property type="match status" value="1"/>
</dbReference>
<dbReference type="PANTHER" id="PTHR13162:SF8">
    <property type="entry name" value="CCR4-NOT TRANSCRIPTION COMPLEX SUBUNIT 1"/>
    <property type="match status" value="1"/>
</dbReference>
<dbReference type="InterPro" id="IPR007196">
    <property type="entry name" value="CCR4-Not_Not1_C"/>
</dbReference>
<dbReference type="GO" id="GO:0030015">
    <property type="term" value="C:CCR4-NOT core complex"/>
    <property type="evidence" value="ECO:0007669"/>
    <property type="project" value="InterPro"/>
</dbReference>
<comment type="subcellular location">
    <subcellularLocation>
        <location evidence="1">Nucleus</location>
    </subcellularLocation>
</comment>
<dbReference type="Gene3D" id="1.25.40.800">
    <property type="match status" value="1"/>
</dbReference>
<evidence type="ECO:0000259" key="9">
    <source>
        <dbReference type="Pfam" id="PF04054"/>
    </source>
</evidence>
<dbReference type="Pfam" id="PF12842">
    <property type="entry name" value="DUF3819"/>
    <property type="match status" value="1"/>
</dbReference>
<dbReference type="GO" id="GO:0000932">
    <property type="term" value="C:P-body"/>
    <property type="evidence" value="ECO:0007669"/>
    <property type="project" value="TreeGrafter"/>
</dbReference>
<dbReference type="Gene3D" id="1.25.40.790">
    <property type="match status" value="1"/>
</dbReference>
<feature type="domain" description="CCR4-NOT transcription complex subunit 1 CAF1-binding" evidence="11">
    <location>
        <begin position="617"/>
        <end position="838"/>
    </location>
</feature>
<feature type="domain" description="CCR4-NOT transcription complex subunit 1 HEAT repeat" evidence="13">
    <location>
        <begin position="253"/>
        <end position="375"/>
    </location>
</feature>
<evidence type="ECO:0000313" key="15">
    <source>
        <dbReference type="EMBL" id="GAN00649.1"/>
    </source>
</evidence>
<dbReference type="GO" id="GO:0000289">
    <property type="term" value="P:nuclear-transcribed mRNA poly(A) tail shortening"/>
    <property type="evidence" value="ECO:0007669"/>
    <property type="project" value="UniProtKB-ARBA"/>
</dbReference>
<dbReference type="STRING" id="91626.A0A0C9M3K4"/>
<reference evidence="15" key="1">
    <citation type="submission" date="2014-09" db="EMBL/GenBank/DDBJ databases">
        <title>Draft genome sequence of an oleaginous Mucoromycotina fungus Mucor ambiguus NBRC6742.</title>
        <authorList>
            <person name="Takeda I."/>
            <person name="Yamane N."/>
            <person name="Morita T."/>
            <person name="Tamano K."/>
            <person name="Machida M."/>
            <person name="Baker S."/>
            <person name="Koike H."/>
        </authorList>
    </citation>
    <scope>NUCLEOTIDE SEQUENCE</scope>
    <source>
        <strain evidence="15">NBRC 6742</strain>
    </source>
</reference>
<dbReference type="FunFam" id="1.25.40.800:FF:000001">
    <property type="entry name" value="CCR4-NOT transcription complex subunit 1"/>
    <property type="match status" value="1"/>
</dbReference>
<evidence type="ECO:0000259" key="10">
    <source>
        <dbReference type="Pfam" id="PF12842"/>
    </source>
</evidence>
<feature type="domain" description="CCR4-NOT transcription complex subunit 1" evidence="10">
    <location>
        <begin position="901"/>
        <end position="1042"/>
    </location>
</feature>
<dbReference type="GO" id="GO:0005634">
    <property type="term" value="C:nucleus"/>
    <property type="evidence" value="ECO:0007669"/>
    <property type="project" value="UniProtKB-SubCell"/>
</dbReference>
<evidence type="ECO:0000259" key="13">
    <source>
        <dbReference type="Pfam" id="PF16418"/>
    </source>
</evidence>
<accession>A0A0C9M3K4</accession>
<dbReference type="InterPro" id="IPR038535">
    <property type="entry name" value="CNOT1_TTP_bind_sf"/>
</dbReference>
<gene>
    <name evidence="15" type="ORF">MAM1_0001d00071</name>
</gene>
<dbReference type="InterPro" id="IPR024557">
    <property type="entry name" value="CNOT1_dom_4"/>
</dbReference>
<dbReference type="InterPro" id="IPR032194">
    <property type="entry name" value="CNOT1_HEAT"/>
</dbReference>
<evidence type="ECO:0000256" key="3">
    <source>
        <dbReference type="ARBA" id="ARBA00023015"/>
    </source>
</evidence>
<dbReference type="InterPro" id="IPR055454">
    <property type="entry name" value="CNOT1-like_NOT1_connector"/>
</dbReference>
<evidence type="ECO:0000313" key="16">
    <source>
        <dbReference type="Proteomes" id="UP000053815"/>
    </source>
</evidence>
<evidence type="ECO:0000259" key="12">
    <source>
        <dbReference type="Pfam" id="PF16417"/>
    </source>
</evidence>
<evidence type="ECO:0000256" key="8">
    <source>
        <dbReference type="SAM" id="MobiDB-lite"/>
    </source>
</evidence>
<dbReference type="OrthoDB" id="1933107at2759"/>
<keyword evidence="2" id="KW-0678">Repressor</keyword>
<evidence type="ECO:0000256" key="5">
    <source>
        <dbReference type="ARBA" id="ARBA00023242"/>
    </source>
</evidence>
<keyword evidence="5" id="KW-0539">Nucleus</keyword>
<evidence type="ECO:0000256" key="6">
    <source>
        <dbReference type="ARBA" id="ARBA00059181"/>
    </source>
</evidence>
<dbReference type="Pfam" id="PF16415">
    <property type="entry name" value="CNOT1_CAF1_bind"/>
    <property type="match status" value="1"/>
</dbReference>
<evidence type="ECO:0000256" key="7">
    <source>
        <dbReference type="ARBA" id="ARBA00074459"/>
    </source>
</evidence>
<dbReference type="GO" id="GO:0060090">
    <property type="term" value="F:molecular adaptor activity"/>
    <property type="evidence" value="ECO:0007669"/>
    <property type="project" value="TreeGrafter"/>
</dbReference>
<dbReference type="EMBL" id="DF836290">
    <property type="protein sequence ID" value="GAN00649.1"/>
    <property type="molecule type" value="Genomic_DNA"/>
</dbReference>
<protein>
    <recommendedName>
        <fullName evidence="7">General negative regulator of transcription subunit 1</fullName>
    </recommendedName>
</protein>
<sequence>MSSESELSNASTPSPKQQRATTTKFQKASLARIVKAQVTLLISNLNNDNFTRKSTDIHTLIETHGEDIREHLFRYLLSDIYKLDLIKDEGSPHFRLLKENAVFSTQDNKKLEAMISFSLALEQFSKSDVASKADICYLFDRLELDPFDKMVFTLPLFSGVKDNISEQAKRVFGTSLQNAIAYMSKIESIPDKVLQYLFDAIAHALSEDSYQFDYDKLQRLIAIASERLVSDTSMVDQLQRLLSIKMKRHGGHLSKDDDQQFKQSIIEMYNNNPASVTRILDLTKEIHALPQILDSLPPYLALDLASLADHQKAMHLESWLQEKLQDPEQKEVFANQCLLYLNQKLAIEAQRQEDSQQYLPIPLSLEAMSTFLRVLADSPISPALISTTKEVQNRCLQTFPKLMNVRTQATPGSTGSEVSFKPDVEEEANLYYERIYNGELSTDAMIDLLKKLSASKEPREQDVFACMIHNLFDEYSFFPKYPDKELSITSILFGSLIQHRLVSYVPLGVALRYVLDALRNPMGSKMFNFGVQALRQFQNRLSEWPQYCSHLLQIPDLVQSQPDLAAFIQTAMNQQEVQVKPGEDLDPNANNNSSPATREPFTSIHVPLVPATADVVYSEPADTVQDKILFIINNVAQNNIDSKVADLLQVLKPSTFKWFSNYLVVKRISSEPNYHDLYILVLDSVNSKLLNQHVLCETYANIAILLNSEKTVSNSSERSLLKNLGSWLGRMTLAKNKPILHKHIAFKDLLLEGYDIQRLIVVIPFVCKVLEQCRYSSVFKPPNPWLMAILRLMVELYDFTELKLNLKFEIEVLCKTLSLDLKDIKPTSVLKNRQPQNQPSRNTFAAHGAGYPGRAAAGGNPLLQNADVDGQADIAEAPIPVPNLAPYIAFSPQIPLYTNQPAARRLVLQAFTESIREIIGPVVERAVAIAVVSTRDLVSKDFVMEADENKMRKAAHMMAQNLAASLAMVTSKEPLRLSIVNNLRTIFLAHGMNESMAEQAIILTVADNLDLMCAVIEKAAMEKATLEIDQVLAMALLNRKKHHEVRPNQPYVDMETYQMSGFVNTLPALLRPKPGGLQPSQLNVYEDFMRIPRAAPSAASTTPMMDRAMARMDPGFQHGNSPLASSTAFDTSLMGTQQQQQQQQLPQASAHVILERFAHCIAELEKLTSQANINTVNALPQHSDIRILIRQVPMLALSSFDKAEAARTFAQKIVQLLYKSEKQLTIEAYVAILEHLCELSPNVGTLVTSWLTHADDERKYNVPVTVALIKAGLINLPEQDQELSILIESGRTSAIEYTARLIRACLFGEYPLATRHEFIASLEALGNLRGNQLPESVLALMEDMRTISGSHHHQQQQQHMIQDNQAQDNGKDAALREQFQFFFAEWVRLYQHPATTEKTMLAFATQLSQQSILKMDDMLALFYRVCIEVSVEHAIKSKMLPGQSPAAGYHPIDALSKLIVCFVRILASSENGQTDALAYFTDALSVAVLCISQHHEVRGQHFDQRPFLRLFTCLLSDLHSAEQHIQALYIPLLTAFSNTLYTLQPTHYTGFTFAWLQLMSHRFFMPQLLLADNQKGWPTFQRLLVCLFQFLVPYLRNVELHDTTRMLYRGTLRVLLVLLHDFPEFLCDYHYSLCDVIPSTCIQMRNLILSAFPRNMRLPDPFTPNLKIDLLPEIHQSPRILSDFAAIIDSCGLKRDLDQYLSTSKVPSGRFLADLPGRLLNENKGYNVPLVNAVVFYLGVSTISQKTTFHQGPAMDIFQYLLSELDSEGRYLFLSAVANQLRYPNSHTHYFSCVLLYLFVESKKDIAKEQITRVLLERLIVNRPHPWGLLITFIELIKNPHYSFWSHSFTRCATDIERLFESVSRSINQN</sequence>
<dbReference type="PANTHER" id="PTHR13162">
    <property type="entry name" value="CCR4-NOT TRANSCRIPTION COMPLEX"/>
    <property type="match status" value="1"/>
</dbReference>
<dbReference type="Gene3D" id="1.25.40.840">
    <property type="entry name" value="CCR4-NOT transcription complex subunit 1 TTP binding domain"/>
    <property type="match status" value="1"/>
</dbReference>